<keyword evidence="3" id="KW-1185">Reference proteome</keyword>
<dbReference type="InterPro" id="IPR011009">
    <property type="entry name" value="Kinase-like_dom_sf"/>
</dbReference>
<dbReference type="OMA" id="TRASHME"/>
<proteinExistence type="predicted"/>
<sequence length="432" mass="49411">MAGEHKILSREKILTILTKIYPESKIDIQTLTAKDGVGEGQNFSGQVQACDVRALVDGQVKEHHWMVKFPPNDPNRMPVTRASHMEQKEIQFFSTLLPAFEDFIKERKANIRFTFKKSPYSEYHEEVNTEDCQKSSMLVMEHMGQYGFRDCSTRHFGLDMDHVKLVLEEVAKFHAVSYVYFKTKMAGDLNDMIKKEELYCRDFFSTNPGEVMQSAAVMIRDYMYKSWSTALENAQKPGQDLPGSLKRSIAEDGDIFARRAALLTPDNSEFNVLNHGDVWFNNFLFKYDNGQPVEMCLVDVAVLRWASPCTDLAYFLFSSTTPQFREVHLDAMLSFYQSKLAQFLAQLGDDPNVYPLSQLKVDFNKYALVGFVMSLWTLPTALMDKSRPQNEGDPQTGLTDVRHGQSGDLQLQLNSMVYGNFMDMVKRGVFTL</sequence>
<dbReference type="Proteomes" id="UP000318571">
    <property type="component" value="Chromosome 7"/>
</dbReference>
<comment type="caution">
    <text evidence="2">The sequence shown here is derived from an EMBL/GenBank/DDBJ whole genome shotgun (WGS) entry which is preliminary data.</text>
</comment>
<dbReference type="InterPro" id="IPR015897">
    <property type="entry name" value="CHK_kinase-like"/>
</dbReference>
<dbReference type="AlphaFoldDB" id="A0A553P417"/>
<reference evidence="2 3" key="1">
    <citation type="journal article" date="2018" name="Nat. Ecol. Evol.">
        <title>Genomic signatures of mitonuclear coevolution across populations of Tigriopus californicus.</title>
        <authorList>
            <person name="Barreto F.S."/>
            <person name="Watson E.T."/>
            <person name="Lima T.G."/>
            <person name="Willett C.S."/>
            <person name="Edmands S."/>
            <person name="Li W."/>
            <person name="Burton R.S."/>
        </authorList>
    </citation>
    <scope>NUCLEOTIDE SEQUENCE [LARGE SCALE GENOMIC DNA]</scope>
    <source>
        <strain evidence="2 3">San Diego</strain>
    </source>
</reference>
<dbReference type="InterPro" id="IPR004119">
    <property type="entry name" value="EcKL"/>
</dbReference>
<feature type="domain" description="CHK kinase-like" evidence="1">
    <location>
        <begin position="138"/>
        <end position="346"/>
    </location>
</feature>
<dbReference type="SUPFAM" id="SSF56112">
    <property type="entry name" value="Protein kinase-like (PK-like)"/>
    <property type="match status" value="1"/>
</dbReference>
<dbReference type="Gene3D" id="3.90.1200.10">
    <property type="match status" value="1"/>
</dbReference>
<dbReference type="Pfam" id="PF02958">
    <property type="entry name" value="EcKL"/>
    <property type="match status" value="1"/>
</dbReference>
<dbReference type="OrthoDB" id="8250698at2759"/>
<evidence type="ECO:0000259" key="1">
    <source>
        <dbReference type="SMART" id="SM00587"/>
    </source>
</evidence>
<evidence type="ECO:0000313" key="3">
    <source>
        <dbReference type="Proteomes" id="UP000318571"/>
    </source>
</evidence>
<organism evidence="2 3">
    <name type="scientific">Tigriopus californicus</name>
    <name type="common">Marine copepod</name>
    <dbReference type="NCBI Taxonomy" id="6832"/>
    <lineage>
        <taxon>Eukaryota</taxon>
        <taxon>Metazoa</taxon>
        <taxon>Ecdysozoa</taxon>
        <taxon>Arthropoda</taxon>
        <taxon>Crustacea</taxon>
        <taxon>Multicrustacea</taxon>
        <taxon>Hexanauplia</taxon>
        <taxon>Copepoda</taxon>
        <taxon>Harpacticoida</taxon>
        <taxon>Harpacticidae</taxon>
        <taxon>Tigriopus</taxon>
    </lineage>
</organism>
<dbReference type="PANTHER" id="PTHR11012:SF30">
    <property type="entry name" value="PROTEIN KINASE-LIKE DOMAIN-CONTAINING"/>
    <property type="match status" value="1"/>
</dbReference>
<dbReference type="EMBL" id="VCGU01000008">
    <property type="protein sequence ID" value="TRY72439.1"/>
    <property type="molecule type" value="Genomic_DNA"/>
</dbReference>
<name>A0A553P417_TIGCA</name>
<dbReference type="PANTHER" id="PTHR11012">
    <property type="entry name" value="PROTEIN KINASE-LIKE DOMAIN-CONTAINING"/>
    <property type="match status" value="1"/>
</dbReference>
<dbReference type="SMART" id="SM00587">
    <property type="entry name" value="CHK"/>
    <property type="match status" value="1"/>
</dbReference>
<protein>
    <recommendedName>
        <fullName evidence="1">CHK kinase-like domain-containing protein</fullName>
    </recommendedName>
</protein>
<evidence type="ECO:0000313" key="2">
    <source>
        <dbReference type="EMBL" id="TRY72439.1"/>
    </source>
</evidence>
<gene>
    <name evidence="2" type="ORF">TCAL_08149</name>
</gene>
<accession>A0A553P417</accession>